<dbReference type="NCBIfam" id="NF002315">
    <property type="entry name" value="PRK01237.1"/>
    <property type="match status" value="1"/>
</dbReference>
<dbReference type="Pfam" id="PF01874">
    <property type="entry name" value="CitG"/>
    <property type="match status" value="1"/>
</dbReference>
<keyword evidence="2 5" id="KW-0808">Transferase</keyword>
<evidence type="ECO:0000256" key="4">
    <source>
        <dbReference type="ARBA" id="ARBA00022840"/>
    </source>
</evidence>
<comment type="catalytic activity">
    <reaction evidence="1 5">
        <text>3'-dephospho-CoA + ATP = 2'-(5''-triphospho-alpha-D-ribosyl)-3'-dephospho-CoA + adenine</text>
        <dbReference type="Rhea" id="RHEA:15117"/>
        <dbReference type="ChEBI" id="CHEBI:16708"/>
        <dbReference type="ChEBI" id="CHEBI:30616"/>
        <dbReference type="ChEBI" id="CHEBI:57328"/>
        <dbReference type="ChEBI" id="CHEBI:61378"/>
        <dbReference type="EC" id="2.4.2.52"/>
    </reaction>
</comment>
<dbReference type="EC" id="2.4.2.52" evidence="5"/>
<reference evidence="6 7" key="1">
    <citation type="submission" date="2021-03" db="EMBL/GenBank/DDBJ databases">
        <title>Genomic Encyclopedia of Type Strains, Phase IV (KMG-IV): sequencing the most valuable type-strain genomes for metagenomic binning, comparative biology and taxonomic classification.</title>
        <authorList>
            <person name="Goeker M."/>
        </authorList>
    </citation>
    <scope>NUCLEOTIDE SEQUENCE [LARGE SCALE GENOMIC DNA]</scope>
    <source>
        <strain evidence="6 7">DSM 101872</strain>
    </source>
</reference>
<dbReference type="HAMAP" id="MF_00397">
    <property type="entry name" value="CitG"/>
    <property type="match status" value="1"/>
</dbReference>
<gene>
    <name evidence="5" type="primary">citG</name>
    <name evidence="6" type="ORF">J2Z60_000934</name>
</gene>
<name>A0ABS4MDJ2_9LACO</name>
<sequence>MTKAIVDHALRALLYEVVTNPKPGLVDPVDAGSHLDMDVFTFINSSLALEDYLNYACELGESFTESDLTIMFNLLRQAGLNAEKAMLKATNNVNTHKGAVFSLGIFVCAQSYAKKNHQNIYQVIKKMCNNLVKKDLSQKKVNETAGERQYKRYGLGGVRQLAQDGYPVVEKVAYPFLIQATGNLNERFLDTLIVLALNTQDSTFIKRAGGIDKLPWLKEVCEHYLDLGGSKMPAGFAYLRKLNKIFKENNYSLGGCADLLILTIFMALENNEL</sequence>
<dbReference type="InterPro" id="IPR017551">
    <property type="entry name" value="TriPribosyl-deP-CoA_syn_CitG"/>
</dbReference>
<evidence type="ECO:0000313" key="7">
    <source>
        <dbReference type="Proteomes" id="UP001519292"/>
    </source>
</evidence>
<dbReference type="PANTHER" id="PTHR30201">
    <property type="entry name" value="TRIPHOSPHORIBOSYL-DEPHOSPHO-COA SYNTHASE"/>
    <property type="match status" value="1"/>
</dbReference>
<evidence type="ECO:0000256" key="2">
    <source>
        <dbReference type="ARBA" id="ARBA00022679"/>
    </source>
</evidence>
<dbReference type="EMBL" id="JAGGLU010000004">
    <property type="protein sequence ID" value="MBP2057762.1"/>
    <property type="molecule type" value="Genomic_DNA"/>
</dbReference>
<evidence type="ECO:0000313" key="6">
    <source>
        <dbReference type="EMBL" id="MBP2057762.1"/>
    </source>
</evidence>
<proteinExistence type="inferred from homology"/>
<organism evidence="6 7">
    <name type="scientific">Lactobacillus colini</name>
    <dbReference type="NCBI Taxonomy" id="1819254"/>
    <lineage>
        <taxon>Bacteria</taxon>
        <taxon>Bacillati</taxon>
        <taxon>Bacillota</taxon>
        <taxon>Bacilli</taxon>
        <taxon>Lactobacillales</taxon>
        <taxon>Lactobacillaceae</taxon>
        <taxon>Lactobacillus</taxon>
    </lineage>
</organism>
<dbReference type="InterPro" id="IPR002736">
    <property type="entry name" value="CitG"/>
</dbReference>
<comment type="similarity">
    <text evidence="5">Belongs to the CitG/MdcB family.</text>
</comment>
<keyword evidence="3 5" id="KW-0547">Nucleotide-binding</keyword>
<dbReference type="GO" id="GO:0046917">
    <property type="term" value="F:triphosphoribosyl-dephospho-CoA synthase activity"/>
    <property type="evidence" value="ECO:0007669"/>
    <property type="project" value="UniProtKB-EC"/>
</dbReference>
<dbReference type="Gene3D" id="1.10.4200.10">
    <property type="entry name" value="Triphosphoribosyl-dephospho-CoA protein"/>
    <property type="match status" value="1"/>
</dbReference>
<evidence type="ECO:0000256" key="3">
    <source>
        <dbReference type="ARBA" id="ARBA00022741"/>
    </source>
</evidence>
<protein>
    <recommendedName>
        <fullName evidence="5">Probable 2-(5''-triphosphoribosyl)-3'-dephosphocoenzyme-A synthase</fullName>
        <shortName evidence="5">2-(5''-triphosphoribosyl)-3'-dephospho-CoA synthase</shortName>
        <ecNumber evidence="5">2.4.2.52</ecNumber>
    </recommendedName>
</protein>
<evidence type="ECO:0000256" key="1">
    <source>
        <dbReference type="ARBA" id="ARBA00001210"/>
    </source>
</evidence>
<keyword evidence="6" id="KW-0328">Glycosyltransferase</keyword>
<comment type="caution">
    <text evidence="6">The sequence shown here is derived from an EMBL/GenBank/DDBJ whole genome shotgun (WGS) entry which is preliminary data.</text>
</comment>
<dbReference type="Proteomes" id="UP001519292">
    <property type="component" value="Unassembled WGS sequence"/>
</dbReference>
<dbReference type="NCBIfam" id="TIGR03125">
    <property type="entry name" value="citrate_citG"/>
    <property type="match status" value="1"/>
</dbReference>
<dbReference type="PANTHER" id="PTHR30201:SF2">
    <property type="entry name" value="2-(5''-TRIPHOSPHORIBOSYL)-3'-DEPHOSPHOCOENZYME-A SYNTHASE"/>
    <property type="match status" value="1"/>
</dbReference>
<dbReference type="GO" id="GO:0016757">
    <property type="term" value="F:glycosyltransferase activity"/>
    <property type="evidence" value="ECO:0007669"/>
    <property type="project" value="UniProtKB-KW"/>
</dbReference>
<keyword evidence="4 5" id="KW-0067">ATP-binding</keyword>
<keyword evidence="7" id="KW-1185">Reference proteome</keyword>
<accession>A0ABS4MDJ2</accession>
<evidence type="ECO:0000256" key="5">
    <source>
        <dbReference type="HAMAP-Rule" id="MF_00397"/>
    </source>
</evidence>